<feature type="coiled-coil region" evidence="1">
    <location>
        <begin position="886"/>
        <end position="913"/>
    </location>
</feature>
<dbReference type="EMBL" id="JAGSOJ010000001">
    <property type="protein sequence ID" value="MCM1988704.1"/>
    <property type="molecule type" value="Genomic_DNA"/>
</dbReference>
<evidence type="ECO:0000313" key="3">
    <source>
        <dbReference type="EMBL" id="MCM1988704.1"/>
    </source>
</evidence>
<dbReference type="InterPro" id="IPR025406">
    <property type="entry name" value="DUF4132"/>
</dbReference>
<keyword evidence="1" id="KW-0175">Coiled coil</keyword>
<evidence type="ECO:0000259" key="2">
    <source>
        <dbReference type="Pfam" id="PF13569"/>
    </source>
</evidence>
<protein>
    <submittedName>
        <fullName evidence="3">DUF4132 domain-containing protein</fullName>
    </submittedName>
</protein>
<sequence length="1148" mass="135381">MTKETIENMVEEFIDFIFFKNTNKEELNNYLLKGEGNIPNKLPNLKMRDIRYEGSFNVIGYLAIDFFEIEYNEKQIEIYKRWVSLLVKIIGKDILTEIYLEENINKLNWSVKEYTKTFDISFENVIRKQLKYADNTIDDKTIIEFLEAKGEKEVLHSLFKGNFSSMEMTHRINFASVILPFVEDKNKEEVLKFIKDNINTVLVENISSHKYRSHDTKKTDKEAIPTLENYFEHRNLKETVDILRTELHQKYGKYSILKNDKIKILLISVLKVIKIDSDLKYIIDLFQGVSPLGFLDLVDDVYDGKFDNLDQYKTCKKKFMEFYIEEKCFIAYGLNYVDNSFYEPKELIMEIIKYEGKNIKEAIDYVPYKLAGKICSLCLDLNEDEFYLNYARNAFYKTFKDYLASNCHYTKEYFRYYIWFLKDNEISDVLKKIDKNLSQGTIHNLTIAFLYIFDCKDNVQLFVKLLMNLDVNLKKFACTFAFYAEDKENSLRPVLVELLKYHNLKPNKKNEVDAQKTVNIFQWVKSENIEAKLNLLDVVFKEEELEVSHLRGALMFFKDKSKQVREFCAEKFSEILDSMFKCYLDEFKDLLNDSKEDIRLLAVKVLSNYLEIEEVKSMLEDRFKVETGLKTRNTIMELLNLDPSKLYVDENGEFDLIAYFQSLKIKKSQNVVDFSILPKVRLKGKEEYLSDEILNYFVKAYLNSSELKLVKDAAIVSNALNSEDLVKFSNGIYFKYLEQGIDSKRKGLILLAAVHGDFNTIENLNKLIFELASNSKHKLAQYTVKALVLNGSSHAFTIVNSIKNKYKYKSVKESAREAFQLAAKEFNMNIADLEDKIVPNLGFEGICYKEYDYGNRIIKVYLSNKLELEVENEKRKMLKNLPKASKDDIEERVEKAKVDFKNLKKELKNVKKLQVERLEEALLSFRTWDTESWKELFFKNPIMNRLGRTFVWGIYEGENLKEGFIYDEDIFGIDYDEIVLEEDMKIGLIHPLELEKEKLNLWKEILEENEVVQPFPQLTRTIYTALEDKEIIDEFKEIKINDAKLIKRFTDMGWFKGSVTDGGCYYEYYREWEELGIGVEITVDDYLDFYEVGYKDIAIESLEFYKAGTIERGSYVYDEVDKERRIHPKNISKRVYSEVIYSVYKALM</sequence>
<reference evidence="3" key="1">
    <citation type="journal article" date="2021" name="mSystems">
        <title>Bacteria and Archaea Synergistically Convert Glycine Betaine to Biogenic Methane in the Formosa Cold Seep of the South China Sea.</title>
        <authorList>
            <person name="Li L."/>
            <person name="Zhang W."/>
            <person name="Zhang S."/>
            <person name="Song L."/>
            <person name="Sun Q."/>
            <person name="Zhang H."/>
            <person name="Xiang H."/>
            <person name="Dong X."/>
        </authorList>
    </citation>
    <scope>NUCLEOTIDE SEQUENCE</scope>
    <source>
        <strain evidence="3">ZWT</strain>
    </source>
</reference>
<feature type="domain" description="DUF4132" evidence="2">
    <location>
        <begin position="876"/>
        <end position="1054"/>
    </location>
</feature>
<evidence type="ECO:0000313" key="4">
    <source>
        <dbReference type="Proteomes" id="UP001056429"/>
    </source>
</evidence>
<dbReference type="Proteomes" id="UP001056429">
    <property type="component" value="Unassembled WGS sequence"/>
</dbReference>
<gene>
    <name evidence="3" type="ORF">KDK92_03055</name>
</gene>
<dbReference type="AlphaFoldDB" id="A0A9J6NZW5"/>
<organism evidence="3 4">
    <name type="scientific">Oceanirhabdus seepicola</name>
    <dbReference type="NCBI Taxonomy" id="2828781"/>
    <lineage>
        <taxon>Bacteria</taxon>
        <taxon>Bacillati</taxon>
        <taxon>Bacillota</taxon>
        <taxon>Clostridia</taxon>
        <taxon>Eubacteriales</taxon>
        <taxon>Clostridiaceae</taxon>
        <taxon>Oceanirhabdus</taxon>
    </lineage>
</organism>
<keyword evidence="4" id="KW-1185">Reference proteome</keyword>
<proteinExistence type="predicted"/>
<accession>A0A9J6NZW5</accession>
<name>A0A9J6NZW5_9CLOT</name>
<comment type="caution">
    <text evidence="3">The sequence shown here is derived from an EMBL/GenBank/DDBJ whole genome shotgun (WGS) entry which is preliminary data.</text>
</comment>
<evidence type="ECO:0000256" key="1">
    <source>
        <dbReference type="SAM" id="Coils"/>
    </source>
</evidence>
<dbReference type="RefSeq" id="WP_250857574.1">
    <property type="nucleotide sequence ID" value="NZ_JAGSOJ010000001.1"/>
</dbReference>
<reference evidence="3" key="2">
    <citation type="submission" date="2021-04" db="EMBL/GenBank/DDBJ databases">
        <authorList>
            <person name="Dong X."/>
        </authorList>
    </citation>
    <scope>NUCLEOTIDE SEQUENCE</scope>
    <source>
        <strain evidence="3">ZWT</strain>
    </source>
</reference>
<dbReference type="Pfam" id="PF13569">
    <property type="entry name" value="DUF4132"/>
    <property type="match status" value="1"/>
</dbReference>